<evidence type="ECO:0000256" key="5">
    <source>
        <dbReference type="ARBA" id="ARBA00022741"/>
    </source>
</evidence>
<evidence type="ECO:0000256" key="4">
    <source>
        <dbReference type="ARBA" id="ARBA00022679"/>
    </source>
</evidence>
<dbReference type="PANTHER" id="PTHR43065:SF46">
    <property type="entry name" value="C4-DICARBOXYLATE TRANSPORT SENSOR PROTEIN DCTB"/>
    <property type="match status" value="1"/>
</dbReference>
<keyword evidence="10" id="KW-1133">Transmembrane helix</keyword>
<protein>
    <recommendedName>
        <fullName evidence="2">histidine kinase</fullName>
        <ecNumber evidence="2">2.7.13.3</ecNumber>
    </recommendedName>
</protein>
<dbReference type="Gene3D" id="1.10.287.130">
    <property type="match status" value="1"/>
</dbReference>
<keyword evidence="10" id="KW-0472">Membrane</keyword>
<proteinExistence type="predicted"/>
<dbReference type="InterPro" id="IPR005467">
    <property type="entry name" value="His_kinase_dom"/>
</dbReference>
<keyword evidence="10" id="KW-0812">Transmembrane</keyword>
<dbReference type="SMART" id="SM00388">
    <property type="entry name" value="HisKA"/>
    <property type="match status" value="1"/>
</dbReference>
<keyword evidence="9" id="KW-0175">Coiled coil</keyword>
<keyword evidence="8" id="KW-0902">Two-component regulatory system</keyword>
<dbReference type="SUPFAM" id="SSF47384">
    <property type="entry name" value="Homodimeric domain of signal transducing histidine kinase"/>
    <property type="match status" value="1"/>
</dbReference>
<keyword evidence="3" id="KW-0597">Phosphoprotein</keyword>
<reference evidence="12 13" key="1">
    <citation type="submission" date="2015-11" db="EMBL/GenBank/DDBJ databases">
        <authorList>
            <person name="Lin W."/>
        </authorList>
    </citation>
    <scope>NUCLEOTIDE SEQUENCE [LARGE SCALE GENOMIC DNA]</scope>
    <source>
        <strain evidence="12 13">HCH-1</strain>
    </source>
</reference>
<evidence type="ECO:0000256" key="3">
    <source>
        <dbReference type="ARBA" id="ARBA00022553"/>
    </source>
</evidence>
<dbReference type="InterPro" id="IPR036097">
    <property type="entry name" value="HisK_dim/P_sf"/>
</dbReference>
<feature type="domain" description="Histidine kinase" evidence="11">
    <location>
        <begin position="274"/>
        <end position="485"/>
    </location>
</feature>
<keyword evidence="6 12" id="KW-0418">Kinase</keyword>
<feature type="transmembrane region" description="Helical" evidence="10">
    <location>
        <begin position="6"/>
        <end position="26"/>
    </location>
</feature>
<evidence type="ECO:0000256" key="8">
    <source>
        <dbReference type="ARBA" id="ARBA00023012"/>
    </source>
</evidence>
<evidence type="ECO:0000259" key="11">
    <source>
        <dbReference type="PROSITE" id="PS50109"/>
    </source>
</evidence>
<comment type="catalytic activity">
    <reaction evidence="1">
        <text>ATP + protein L-histidine = ADP + protein N-phospho-L-histidine.</text>
        <dbReference type="EC" id="2.7.13.3"/>
    </reaction>
</comment>
<evidence type="ECO:0000256" key="10">
    <source>
        <dbReference type="SAM" id="Phobius"/>
    </source>
</evidence>
<dbReference type="Pfam" id="PF00512">
    <property type="entry name" value="HisKA"/>
    <property type="match status" value="1"/>
</dbReference>
<dbReference type="PROSITE" id="PS50109">
    <property type="entry name" value="HIS_KIN"/>
    <property type="match status" value="1"/>
</dbReference>
<keyword evidence="4 12" id="KW-0808">Transferase</keyword>
<sequence>MRFKLWHRIFLSIIVPVLVTVVIFLYQINKFKTIFQQIMLMEAADDINTTLLELRRYEKNILLFHEEVNTILFYENLRNLKRKVLTIEMVLVGAVGREDYMELQKKLSDYEASANQLSDNTPDKLSIIKNMRASARTIETILYDFKIKERRKIEVSISEIEHNLIITIILLLAAATTSGYLLSKKVITVIKKIERSFKKLSRGEFENIYDIEAPEEIAILIEVYNLTIIRLKKYKAELDKTLNSLEDANRELIEKQETIIESKKASAMRLIASEIAHEINNPLSSVTLMLGMFYEEIDDADPKKEDIRFILKEINRCQDVIRKLTDYARKEPLRLAPVNISELIKEVAAVALKQNISRGVNLITSTLDLPEIITIDRSLIYNALFNIISNAFESVPSGGSIEISASAYSEDNFAVITISDTGIGIPDEYIGRIFDPFFTTKKEQGGSGLGLAITRKIIESHHGLISVSTNTEKGTVFKIKLPIDQPNVLTQPTGIEL</sequence>
<dbReference type="RefSeq" id="WP_157072776.1">
    <property type="nucleotide sequence ID" value="NZ_LNQR01000013.1"/>
</dbReference>
<dbReference type="InterPro" id="IPR003661">
    <property type="entry name" value="HisK_dim/P_dom"/>
</dbReference>
<dbReference type="Gene3D" id="6.10.340.10">
    <property type="match status" value="1"/>
</dbReference>
<dbReference type="InterPro" id="IPR003594">
    <property type="entry name" value="HATPase_dom"/>
</dbReference>
<evidence type="ECO:0000256" key="2">
    <source>
        <dbReference type="ARBA" id="ARBA00012438"/>
    </source>
</evidence>
<evidence type="ECO:0000256" key="6">
    <source>
        <dbReference type="ARBA" id="ARBA00022777"/>
    </source>
</evidence>
<dbReference type="SUPFAM" id="SSF55874">
    <property type="entry name" value="ATPase domain of HSP90 chaperone/DNA topoisomerase II/histidine kinase"/>
    <property type="match status" value="1"/>
</dbReference>
<dbReference type="Proteomes" id="UP000060487">
    <property type="component" value="Unassembled WGS sequence"/>
</dbReference>
<keyword evidence="13" id="KW-1185">Reference proteome</keyword>
<dbReference type="InterPro" id="IPR036890">
    <property type="entry name" value="HATPase_C_sf"/>
</dbReference>
<gene>
    <name evidence="12" type="ORF">ASN18_0331</name>
</gene>
<dbReference type="PRINTS" id="PR00344">
    <property type="entry name" value="BCTRLSENSOR"/>
</dbReference>
<evidence type="ECO:0000313" key="13">
    <source>
        <dbReference type="Proteomes" id="UP000060487"/>
    </source>
</evidence>
<dbReference type="PANTHER" id="PTHR43065">
    <property type="entry name" value="SENSOR HISTIDINE KINASE"/>
    <property type="match status" value="1"/>
</dbReference>
<evidence type="ECO:0000256" key="7">
    <source>
        <dbReference type="ARBA" id="ARBA00022840"/>
    </source>
</evidence>
<dbReference type="CDD" id="cd00082">
    <property type="entry name" value="HisKA"/>
    <property type="match status" value="1"/>
</dbReference>
<evidence type="ECO:0000313" key="12">
    <source>
        <dbReference type="EMBL" id="KWT93236.1"/>
    </source>
</evidence>
<dbReference type="GO" id="GO:0004673">
    <property type="term" value="F:protein histidine kinase activity"/>
    <property type="evidence" value="ECO:0007669"/>
    <property type="project" value="UniProtKB-EC"/>
</dbReference>
<evidence type="ECO:0000256" key="9">
    <source>
        <dbReference type="SAM" id="Coils"/>
    </source>
</evidence>
<dbReference type="EMBL" id="LNQR01000013">
    <property type="protein sequence ID" value="KWT93236.1"/>
    <property type="molecule type" value="Genomic_DNA"/>
</dbReference>
<dbReference type="Gene3D" id="3.30.565.10">
    <property type="entry name" value="Histidine kinase-like ATPase, C-terminal domain"/>
    <property type="match status" value="1"/>
</dbReference>
<name>A0ABR5SJ09_9BACT</name>
<accession>A0ABR5SJ09</accession>
<dbReference type="Pfam" id="PF02518">
    <property type="entry name" value="HATPase_c"/>
    <property type="match status" value="1"/>
</dbReference>
<dbReference type="SMART" id="SM00387">
    <property type="entry name" value="HATPase_c"/>
    <property type="match status" value="1"/>
</dbReference>
<dbReference type="EC" id="2.7.13.3" evidence="2"/>
<comment type="caution">
    <text evidence="12">The sequence shown here is derived from an EMBL/GenBank/DDBJ whole genome shotgun (WGS) entry which is preliminary data.</text>
</comment>
<keyword evidence="7" id="KW-0067">ATP-binding</keyword>
<feature type="coiled-coil region" evidence="9">
    <location>
        <begin position="228"/>
        <end position="265"/>
    </location>
</feature>
<dbReference type="InterPro" id="IPR004358">
    <property type="entry name" value="Sig_transdc_His_kin-like_C"/>
</dbReference>
<keyword evidence="5" id="KW-0547">Nucleotide-binding</keyword>
<evidence type="ECO:0000256" key="1">
    <source>
        <dbReference type="ARBA" id="ARBA00000085"/>
    </source>
</evidence>
<organism evidence="12 13">
    <name type="scientific">Candidatus Magnetominusculus xianensis</name>
    <dbReference type="NCBI Taxonomy" id="1748249"/>
    <lineage>
        <taxon>Bacteria</taxon>
        <taxon>Pseudomonadati</taxon>
        <taxon>Nitrospirota</taxon>
        <taxon>Nitrospiria</taxon>
        <taxon>Nitrospirales</taxon>
        <taxon>Nitrospiraceae</taxon>
        <taxon>Candidatus Magnetominusculus</taxon>
    </lineage>
</organism>